<organism evidence="11 12">
    <name type="scientific">Bifidobacterium ramosum</name>
    <dbReference type="NCBI Taxonomy" id="1798158"/>
    <lineage>
        <taxon>Bacteria</taxon>
        <taxon>Bacillati</taxon>
        <taxon>Actinomycetota</taxon>
        <taxon>Actinomycetes</taxon>
        <taxon>Bifidobacteriales</taxon>
        <taxon>Bifidobacteriaceae</taxon>
        <taxon>Bifidobacterium</taxon>
    </lineage>
</organism>
<feature type="transmembrane region" description="Helical" evidence="9">
    <location>
        <begin position="80"/>
        <end position="102"/>
    </location>
</feature>
<evidence type="ECO:0000256" key="6">
    <source>
        <dbReference type="ARBA" id="ARBA00022777"/>
    </source>
</evidence>
<dbReference type="GO" id="GO:0000155">
    <property type="term" value="F:phosphorelay sensor kinase activity"/>
    <property type="evidence" value="ECO:0007669"/>
    <property type="project" value="InterPro"/>
</dbReference>
<evidence type="ECO:0000256" key="1">
    <source>
        <dbReference type="ARBA" id="ARBA00000085"/>
    </source>
</evidence>
<keyword evidence="3" id="KW-0597">Phosphoprotein</keyword>
<keyword evidence="8" id="KW-0902">Two-component regulatory system</keyword>
<keyword evidence="9" id="KW-0472">Membrane</keyword>
<evidence type="ECO:0000256" key="9">
    <source>
        <dbReference type="SAM" id="Phobius"/>
    </source>
</evidence>
<keyword evidence="6 11" id="KW-0418">Kinase</keyword>
<evidence type="ECO:0000256" key="3">
    <source>
        <dbReference type="ARBA" id="ARBA00022553"/>
    </source>
</evidence>
<evidence type="ECO:0000256" key="2">
    <source>
        <dbReference type="ARBA" id="ARBA00012438"/>
    </source>
</evidence>
<accession>A0A6L4WZK9</accession>
<feature type="domain" description="Signal transduction histidine kinase subgroup 3 dimerisation and phosphoacceptor" evidence="10">
    <location>
        <begin position="208"/>
        <end position="273"/>
    </location>
</feature>
<gene>
    <name evidence="11" type="ORF">DSM100688_1535</name>
</gene>
<comment type="caution">
    <text evidence="11">The sequence shown here is derived from an EMBL/GenBank/DDBJ whole genome shotgun (WGS) entry which is preliminary data.</text>
</comment>
<dbReference type="GO" id="GO:0046983">
    <property type="term" value="F:protein dimerization activity"/>
    <property type="evidence" value="ECO:0007669"/>
    <property type="project" value="InterPro"/>
</dbReference>
<sequence>MLCVCRFPGSARRIPGTGYHEGMLILLDKALLLACATAMAALSGCDTAALIGLLTAISLSCLGEWLMLRRVAPAMTALPAGVCIVAALLMPRWCVFLPVVAYDLARLPVAWHDARADRLVRWLSPLVPTTIAMARMGDVSDRLILLVAGLVTVIGLMLGRSRATVLRLRRTLRHTQDIARDGNRANRRRMADIAEERSQSVRMATLNERTRIAREIHDNVGHLLTRAIMQAQAGRAVADATGDAVASQGFGALHGTLDEAMTMVRRSVHDLADDGTDFAAQITDAAHAFGMATPGFTVTLSNEITDAPAPVTHCFATVIRESLSNVVRHSDASTATVTLRDFPAIWQLVIEDPGPVKAMADRHDESDGEAMRGMGLADIDSRVRALGGMASCGPYHDGWRVFVTVPKRRWAYHDPDGKHDGTVESGVSRS</sequence>
<evidence type="ECO:0000256" key="7">
    <source>
        <dbReference type="ARBA" id="ARBA00022840"/>
    </source>
</evidence>
<dbReference type="AlphaFoldDB" id="A0A6L4WZK9"/>
<name>A0A6L4WZK9_9BIFI</name>
<keyword evidence="5" id="KW-0547">Nucleotide-binding</keyword>
<keyword evidence="12" id="KW-1185">Reference proteome</keyword>
<dbReference type="InterPro" id="IPR050482">
    <property type="entry name" value="Sensor_HK_TwoCompSys"/>
</dbReference>
<evidence type="ECO:0000313" key="12">
    <source>
        <dbReference type="Proteomes" id="UP000482084"/>
    </source>
</evidence>
<dbReference type="EC" id="2.7.13.3" evidence="2"/>
<dbReference type="CDD" id="cd16917">
    <property type="entry name" value="HATPase_UhpB-NarQ-NarX-like"/>
    <property type="match status" value="1"/>
</dbReference>
<dbReference type="Proteomes" id="UP000482084">
    <property type="component" value="Unassembled WGS sequence"/>
</dbReference>
<dbReference type="Gene3D" id="1.20.5.1930">
    <property type="match status" value="1"/>
</dbReference>
<comment type="catalytic activity">
    <reaction evidence="1">
        <text>ATP + protein L-histidine = ADP + protein N-phospho-L-histidine.</text>
        <dbReference type="EC" id="2.7.13.3"/>
    </reaction>
</comment>
<reference evidence="11 12" key="1">
    <citation type="submission" date="2019-10" db="EMBL/GenBank/DDBJ databases">
        <title>Characterization of the phylogenetic diversity of two novel species belonging to the genus Bifidobacterium: Bifidobacterium cebidarum sp. nov. and Bifidobacterium leontopitheci sp. nov.</title>
        <authorList>
            <person name="Lugli G.A."/>
            <person name="Duranti S."/>
            <person name="Milani C."/>
            <person name="Turroni F."/>
            <person name="Ventura M."/>
        </authorList>
    </citation>
    <scope>NUCLEOTIDE SEQUENCE [LARGE SCALE GENOMIC DNA]</scope>
    <source>
        <strain evidence="11 12">DSM 100688</strain>
    </source>
</reference>
<evidence type="ECO:0000256" key="8">
    <source>
        <dbReference type="ARBA" id="ARBA00023012"/>
    </source>
</evidence>
<evidence type="ECO:0000256" key="4">
    <source>
        <dbReference type="ARBA" id="ARBA00022679"/>
    </source>
</evidence>
<dbReference type="GO" id="GO:0005524">
    <property type="term" value="F:ATP binding"/>
    <property type="evidence" value="ECO:0007669"/>
    <property type="project" value="UniProtKB-KW"/>
</dbReference>
<dbReference type="PANTHER" id="PTHR24421">
    <property type="entry name" value="NITRATE/NITRITE SENSOR PROTEIN NARX-RELATED"/>
    <property type="match status" value="1"/>
</dbReference>
<dbReference type="Pfam" id="PF07730">
    <property type="entry name" value="HisKA_3"/>
    <property type="match status" value="1"/>
</dbReference>
<feature type="transmembrane region" description="Helical" evidence="9">
    <location>
        <begin position="143"/>
        <end position="160"/>
    </location>
</feature>
<keyword evidence="9" id="KW-0812">Transmembrane</keyword>
<keyword evidence="4" id="KW-0808">Transferase</keyword>
<proteinExistence type="predicted"/>
<dbReference type="PANTHER" id="PTHR24421:SF10">
    <property type="entry name" value="NITRATE_NITRITE SENSOR PROTEIN NARQ"/>
    <property type="match status" value="1"/>
</dbReference>
<dbReference type="GO" id="GO:0016020">
    <property type="term" value="C:membrane"/>
    <property type="evidence" value="ECO:0007669"/>
    <property type="project" value="InterPro"/>
</dbReference>
<dbReference type="EMBL" id="WBSM01000008">
    <property type="protein sequence ID" value="KAB8287448.1"/>
    <property type="molecule type" value="Genomic_DNA"/>
</dbReference>
<evidence type="ECO:0000313" key="11">
    <source>
        <dbReference type="EMBL" id="KAB8287448.1"/>
    </source>
</evidence>
<evidence type="ECO:0000256" key="5">
    <source>
        <dbReference type="ARBA" id="ARBA00022741"/>
    </source>
</evidence>
<keyword evidence="9" id="KW-1133">Transmembrane helix</keyword>
<dbReference type="Gene3D" id="3.30.565.10">
    <property type="entry name" value="Histidine kinase-like ATPase, C-terminal domain"/>
    <property type="match status" value="1"/>
</dbReference>
<dbReference type="InterPro" id="IPR036890">
    <property type="entry name" value="HATPase_C_sf"/>
</dbReference>
<dbReference type="SUPFAM" id="SSF55874">
    <property type="entry name" value="ATPase domain of HSP90 chaperone/DNA topoisomerase II/histidine kinase"/>
    <property type="match status" value="1"/>
</dbReference>
<keyword evidence="7" id="KW-0067">ATP-binding</keyword>
<protein>
    <recommendedName>
        <fullName evidence="2">histidine kinase</fullName>
        <ecNumber evidence="2">2.7.13.3</ecNumber>
    </recommendedName>
</protein>
<dbReference type="InterPro" id="IPR011712">
    <property type="entry name" value="Sig_transdc_His_kin_sub3_dim/P"/>
</dbReference>
<evidence type="ECO:0000259" key="10">
    <source>
        <dbReference type="Pfam" id="PF07730"/>
    </source>
</evidence>